<sequence>MGDERKFHWHKLRLFLVIACSLVCYKVVFEVDCGLERAIQSLYPAPKGFREKWDPNLQRSEILEEIDEDTWVMLSLTKPAFSGVIAAREFIDVVRLKRVPNKHVIVSGQSVEYPSLPVKKDIVRGYNYPCGTLWELLQNGKVRISVMYHSDIGGRLPRRIVETALPSVMMSDVEALLAYLKNEN</sequence>
<feature type="domain" description="START" evidence="5">
    <location>
        <begin position="50"/>
        <end position="184"/>
    </location>
</feature>
<evidence type="ECO:0000313" key="7">
    <source>
        <dbReference type="Proteomes" id="UP001152320"/>
    </source>
</evidence>
<dbReference type="Pfam" id="PF01852">
    <property type="entry name" value="START"/>
    <property type="match status" value="1"/>
</dbReference>
<dbReference type="GO" id="GO:0008289">
    <property type="term" value="F:lipid binding"/>
    <property type="evidence" value="ECO:0007669"/>
    <property type="project" value="UniProtKB-KW"/>
</dbReference>
<dbReference type="Gene3D" id="3.30.530.20">
    <property type="match status" value="1"/>
</dbReference>
<keyword evidence="2" id="KW-0445">Lipid transport</keyword>
<gene>
    <name evidence="6" type="ORF">HOLleu_29205</name>
</gene>
<protein>
    <submittedName>
        <fullName evidence="6">StAR-related lipid transfer protein 5</fullName>
    </submittedName>
</protein>
<dbReference type="PANTHER" id="PTHR46374">
    <property type="entry name" value="PROTEIN CBG07384"/>
    <property type="match status" value="1"/>
</dbReference>
<comment type="caution">
    <text evidence="6">The sequence shown here is derived from an EMBL/GenBank/DDBJ whole genome shotgun (WGS) entry which is preliminary data.</text>
</comment>
<keyword evidence="1" id="KW-0813">Transport</keyword>
<organism evidence="6 7">
    <name type="scientific">Holothuria leucospilota</name>
    <name type="common">Black long sea cucumber</name>
    <name type="synonym">Mertensiothuria leucospilota</name>
    <dbReference type="NCBI Taxonomy" id="206669"/>
    <lineage>
        <taxon>Eukaryota</taxon>
        <taxon>Metazoa</taxon>
        <taxon>Echinodermata</taxon>
        <taxon>Eleutherozoa</taxon>
        <taxon>Echinozoa</taxon>
        <taxon>Holothuroidea</taxon>
        <taxon>Aspidochirotacea</taxon>
        <taxon>Aspidochirotida</taxon>
        <taxon>Holothuriidae</taxon>
        <taxon>Holothuria</taxon>
    </lineage>
</organism>
<dbReference type="Proteomes" id="UP001152320">
    <property type="component" value="Chromosome 14"/>
</dbReference>
<dbReference type="InterPro" id="IPR023393">
    <property type="entry name" value="START-like_dom_sf"/>
</dbReference>
<dbReference type="GO" id="GO:0006869">
    <property type="term" value="P:lipid transport"/>
    <property type="evidence" value="ECO:0007669"/>
    <property type="project" value="UniProtKB-KW"/>
</dbReference>
<dbReference type="PANTHER" id="PTHR46374:SF1">
    <property type="entry name" value="START DOMAIN-CONTAINING PROTEIN"/>
    <property type="match status" value="1"/>
</dbReference>
<proteinExistence type="predicted"/>
<accession>A0A9Q1BNI9</accession>
<keyword evidence="7" id="KW-1185">Reference proteome</keyword>
<evidence type="ECO:0000256" key="4">
    <source>
        <dbReference type="ARBA" id="ARBA00024750"/>
    </source>
</evidence>
<dbReference type="AlphaFoldDB" id="A0A9Q1BNI9"/>
<evidence type="ECO:0000256" key="2">
    <source>
        <dbReference type="ARBA" id="ARBA00023055"/>
    </source>
</evidence>
<evidence type="ECO:0000313" key="6">
    <source>
        <dbReference type="EMBL" id="KAJ8029735.1"/>
    </source>
</evidence>
<keyword evidence="3" id="KW-0446">Lipid-binding</keyword>
<dbReference type="EMBL" id="JAIZAY010000014">
    <property type="protein sequence ID" value="KAJ8029735.1"/>
    <property type="molecule type" value="Genomic_DNA"/>
</dbReference>
<dbReference type="SMART" id="SM00234">
    <property type="entry name" value="START"/>
    <property type="match status" value="1"/>
</dbReference>
<dbReference type="InterPro" id="IPR043556">
    <property type="entry name" value="StARD5/6"/>
</dbReference>
<dbReference type="OrthoDB" id="196858at2759"/>
<evidence type="ECO:0000256" key="3">
    <source>
        <dbReference type="ARBA" id="ARBA00023121"/>
    </source>
</evidence>
<dbReference type="InterPro" id="IPR002913">
    <property type="entry name" value="START_lipid-bd_dom"/>
</dbReference>
<evidence type="ECO:0000259" key="5">
    <source>
        <dbReference type="PROSITE" id="PS50848"/>
    </source>
</evidence>
<name>A0A9Q1BNI9_HOLLE</name>
<dbReference type="SUPFAM" id="SSF55961">
    <property type="entry name" value="Bet v1-like"/>
    <property type="match status" value="1"/>
</dbReference>
<reference evidence="6" key="1">
    <citation type="submission" date="2021-10" db="EMBL/GenBank/DDBJ databases">
        <title>Tropical sea cucumber genome reveals ecological adaptation and Cuvierian tubules defense mechanism.</title>
        <authorList>
            <person name="Chen T."/>
        </authorList>
    </citation>
    <scope>NUCLEOTIDE SEQUENCE</scope>
    <source>
        <strain evidence="6">Nanhai2018</strain>
        <tissue evidence="6">Muscle</tissue>
    </source>
</reference>
<comment type="function">
    <text evidence="4">May be involved in the intracellular transport of sterols or other lipids. May bind cholesterol or other sterols.</text>
</comment>
<dbReference type="PROSITE" id="PS50848">
    <property type="entry name" value="START"/>
    <property type="match status" value="1"/>
</dbReference>
<evidence type="ECO:0000256" key="1">
    <source>
        <dbReference type="ARBA" id="ARBA00022448"/>
    </source>
</evidence>